<dbReference type="InterPro" id="IPR036273">
    <property type="entry name" value="CRAL/TRIO_N_dom_sf"/>
</dbReference>
<evidence type="ECO:0000259" key="1">
    <source>
        <dbReference type="PROSITE" id="PS50191"/>
    </source>
</evidence>
<feature type="non-terminal residue" evidence="2">
    <location>
        <position position="294"/>
    </location>
</feature>
<proteinExistence type="predicted"/>
<dbReference type="Gene3D" id="3.40.525.10">
    <property type="entry name" value="CRAL-TRIO lipid binding domain"/>
    <property type="match status" value="1"/>
</dbReference>
<dbReference type="OMA" id="CLPACYG"/>
<name>A0A087SWA9_STEMI</name>
<organism evidence="2 3">
    <name type="scientific">Stegodyphus mimosarum</name>
    <name type="common">African social velvet spider</name>
    <dbReference type="NCBI Taxonomy" id="407821"/>
    <lineage>
        <taxon>Eukaryota</taxon>
        <taxon>Metazoa</taxon>
        <taxon>Ecdysozoa</taxon>
        <taxon>Arthropoda</taxon>
        <taxon>Chelicerata</taxon>
        <taxon>Arachnida</taxon>
        <taxon>Araneae</taxon>
        <taxon>Araneomorphae</taxon>
        <taxon>Entelegynae</taxon>
        <taxon>Eresoidea</taxon>
        <taxon>Eresidae</taxon>
        <taxon>Stegodyphus</taxon>
    </lineage>
</organism>
<gene>
    <name evidence="2" type="ORF">X975_08105</name>
</gene>
<dbReference type="SUPFAM" id="SSF52087">
    <property type="entry name" value="CRAL/TRIO domain"/>
    <property type="match status" value="1"/>
</dbReference>
<dbReference type="STRING" id="407821.A0A087SWA9"/>
<dbReference type="GO" id="GO:0016020">
    <property type="term" value="C:membrane"/>
    <property type="evidence" value="ECO:0007669"/>
    <property type="project" value="TreeGrafter"/>
</dbReference>
<accession>A0A087SWA9</accession>
<dbReference type="PRINTS" id="PR00180">
    <property type="entry name" value="CRETINALDHBP"/>
</dbReference>
<dbReference type="InterPro" id="IPR001251">
    <property type="entry name" value="CRAL-TRIO_dom"/>
</dbReference>
<dbReference type="AlphaFoldDB" id="A0A087SWA9"/>
<reference evidence="2 3" key="1">
    <citation type="submission" date="2013-11" db="EMBL/GenBank/DDBJ databases">
        <title>Genome sequencing of Stegodyphus mimosarum.</title>
        <authorList>
            <person name="Bechsgaard J."/>
        </authorList>
    </citation>
    <scope>NUCLEOTIDE SEQUENCE [LARGE SCALE GENOMIC DNA]</scope>
</reference>
<dbReference type="Pfam" id="PF00650">
    <property type="entry name" value="CRAL_TRIO"/>
    <property type="match status" value="1"/>
</dbReference>
<dbReference type="InterPro" id="IPR036865">
    <property type="entry name" value="CRAL-TRIO_dom_sf"/>
</dbReference>
<keyword evidence="3" id="KW-1185">Reference proteome</keyword>
<feature type="domain" description="CRAL-TRIO" evidence="1">
    <location>
        <begin position="101"/>
        <end position="261"/>
    </location>
</feature>
<evidence type="ECO:0000313" key="2">
    <source>
        <dbReference type="EMBL" id="KFM57148.1"/>
    </source>
</evidence>
<dbReference type="Gene3D" id="1.20.5.1200">
    <property type="entry name" value="Alpha-tocopherol transfer"/>
    <property type="match status" value="1"/>
</dbReference>
<dbReference type="OrthoDB" id="16405at2759"/>
<sequence length="294" mass="34238">MESTALPGNLSFLPLELSILTEKIIHKAEEELGETKQKRKECLEEFKKMIRKEKNLDADTRDEFLLIFLRTKKFRLDAAFKVLKKYYLNRKTYSNLYEKFSPEHCREVLQAKFLNFLPLRSPEGASVWVPRIGSWDTKMFTPEEITRTGLVCLEKEMKNPVTQVCGMVVLIDLKGFSWSHMSQISLKNLKCFIDTVQDGLPVRHKAMHIINNPSIFGTIFNTVKPFLSEKIKKRVYFHGDDLSSLHQFLPPEMLPEEFGGTQGPFGNERFYQSLLDSEEEYKKCQQYGYVAVKM</sequence>
<dbReference type="SUPFAM" id="SSF46938">
    <property type="entry name" value="CRAL/TRIO N-terminal domain"/>
    <property type="match status" value="1"/>
</dbReference>
<dbReference type="CDD" id="cd00170">
    <property type="entry name" value="SEC14"/>
    <property type="match status" value="1"/>
</dbReference>
<dbReference type="Gene3D" id="1.10.8.20">
    <property type="entry name" value="N-terminal domain of phosphatidylinositol transfer protein sec14p"/>
    <property type="match status" value="1"/>
</dbReference>
<protein>
    <submittedName>
        <fullName evidence="2">Alpha-tocopherol transfer protein-like protein</fullName>
    </submittedName>
</protein>
<dbReference type="PANTHER" id="PTHR10174:SF130">
    <property type="entry name" value="ALPHA-TOCOPHEROL TRANSFER PROTEIN-LIKE"/>
    <property type="match status" value="1"/>
</dbReference>
<dbReference type="EMBL" id="KK112242">
    <property type="protein sequence ID" value="KFM57148.1"/>
    <property type="molecule type" value="Genomic_DNA"/>
</dbReference>
<dbReference type="PANTHER" id="PTHR10174">
    <property type="entry name" value="ALPHA-TOCOPHEROL TRANSFER PROTEIN-RELATED"/>
    <property type="match status" value="1"/>
</dbReference>
<dbReference type="Proteomes" id="UP000054359">
    <property type="component" value="Unassembled WGS sequence"/>
</dbReference>
<dbReference type="PROSITE" id="PS50191">
    <property type="entry name" value="CRAL_TRIO"/>
    <property type="match status" value="1"/>
</dbReference>
<evidence type="ECO:0000313" key="3">
    <source>
        <dbReference type="Proteomes" id="UP000054359"/>
    </source>
</evidence>
<dbReference type="SMART" id="SM00516">
    <property type="entry name" value="SEC14"/>
    <property type="match status" value="1"/>
</dbReference>
<dbReference type="GO" id="GO:1902936">
    <property type="term" value="F:phosphatidylinositol bisphosphate binding"/>
    <property type="evidence" value="ECO:0007669"/>
    <property type="project" value="TreeGrafter"/>
</dbReference>